<protein>
    <recommendedName>
        <fullName evidence="2">SPIN-DOC-like zinc-finger domain-containing protein</fullName>
    </recommendedName>
</protein>
<dbReference type="InterPro" id="IPR040647">
    <property type="entry name" value="SPIN-DOC_Znf-C2H2"/>
</dbReference>
<proteinExistence type="predicted"/>
<sequence length="411" mass="45318">QASERASSVCCCTDDDQLLRAHSSIQCATQKAYYIFTASLLRDKKLPSRLDVACLLPAALLSPSCAMMSPSSMLMDTSSFANNSPNARSPQTMPPLLLNANGPVNNSCSPPSSLQSLCSNVSSSGNETNSQNKPPRSTDNLLVDVDDTMESPSKFLPPAADNSNGVFKLALNVMNGLLKQNPSATLFNQLNKRGGFVATSSSGQHAPPSQYVGPIMSPGRGRRRIGLEDASRHEPPCKYTMQGASYKNLTWREKDRRRRFRDEWKHTWLVIPEGKFEVKCLVCHKVMTQRKLDTIKRHTTRKHNELMSMSDRERQNLFDQLFAFHQQICTGLDQSAESIQENSNKSINIFHTALMRLGIPIEHKQSAAAASLNPDKFTTVGHGRGRGKLSRLMVPPNKIGAAAILSHSPIK</sequence>
<evidence type="ECO:0000259" key="2">
    <source>
        <dbReference type="Pfam" id="PF18658"/>
    </source>
</evidence>
<comment type="caution">
    <text evidence="3">The sequence shown here is derived from an EMBL/GenBank/DDBJ whole genome shotgun (WGS) entry which is preliminary data.</text>
</comment>
<reference evidence="3 4" key="1">
    <citation type="submission" date="2024-11" db="EMBL/GenBank/DDBJ databases">
        <title>Adaptive evolution of stress response genes in parasites aligns with host niche diversity.</title>
        <authorList>
            <person name="Hahn C."/>
            <person name="Resl P."/>
        </authorList>
    </citation>
    <scope>NUCLEOTIDE SEQUENCE [LARGE SCALE GENOMIC DNA]</scope>
    <source>
        <strain evidence="3">EGGRZ-B1_66</strain>
        <tissue evidence="3">Body</tissue>
    </source>
</reference>
<name>A0ABD2Q293_9PLAT</name>
<evidence type="ECO:0000313" key="4">
    <source>
        <dbReference type="Proteomes" id="UP001626550"/>
    </source>
</evidence>
<feature type="domain" description="SPIN-DOC-like zinc-finger" evidence="2">
    <location>
        <begin position="262"/>
        <end position="317"/>
    </location>
</feature>
<evidence type="ECO:0000313" key="3">
    <source>
        <dbReference type="EMBL" id="KAL3313272.1"/>
    </source>
</evidence>
<dbReference type="AlphaFoldDB" id="A0ABD2Q293"/>
<feature type="region of interest" description="Disordered" evidence="1">
    <location>
        <begin position="199"/>
        <end position="220"/>
    </location>
</feature>
<dbReference type="Pfam" id="PF18658">
    <property type="entry name" value="zf-C2H2_12"/>
    <property type="match status" value="1"/>
</dbReference>
<accession>A0ABD2Q293</accession>
<feature type="compositionally biased region" description="Low complexity" evidence="1">
    <location>
        <begin position="105"/>
        <end position="124"/>
    </location>
</feature>
<feature type="compositionally biased region" description="Polar residues" evidence="1">
    <location>
        <begin position="125"/>
        <end position="140"/>
    </location>
</feature>
<feature type="non-terminal residue" evidence="3">
    <location>
        <position position="411"/>
    </location>
</feature>
<gene>
    <name evidence="3" type="ORF">Ciccas_008127</name>
</gene>
<organism evidence="3 4">
    <name type="scientific">Cichlidogyrus casuarinus</name>
    <dbReference type="NCBI Taxonomy" id="1844966"/>
    <lineage>
        <taxon>Eukaryota</taxon>
        <taxon>Metazoa</taxon>
        <taxon>Spiralia</taxon>
        <taxon>Lophotrochozoa</taxon>
        <taxon>Platyhelminthes</taxon>
        <taxon>Monogenea</taxon>
        <taxon>Monopisthocotylea</taxon>
        <taxon>Dactylogyridea</taxon>
        <taxon>Ancyrocephalidae</taxon>
        <taxon>Cichlidogyrus</taxon>
    </lineage>
</organism>
<dbReference type="Proteomes" id="UP001626550">
    <property type="component" value="Unassembled WGS sequence"/>
</dbReference>
<feature type="region of interest" description="Disordered" evidence="1">
    <location>
        <begin position="100"/>
        <end position="140"/>
    </location>
</feature>
<evidence type="ECO:0000256" key="1">
    <source>
        <dbReference type="SAM" id="MobiDB-lite"/>
    </source>
</evidence>
<keyword evidence="4" id="KW-1185">Reference proteome</keyword>
<feature type="non-terminal residue" evidence="3">
    <location>
        <position position="1"/>
    </location>
</feature>
<dbReference type="EMBL" id="JBJKFK010001368">
    <property type="protein sequence ID" value="KAL3313272.1"/>
    <property type="molecule type" value="Genomic_DNA"/>
</dbReference>